<dbReference type="Proteomes" id="UP000323708">
    <property type="component" value="Unassembled WGS sequence"/>
</dbReference>
<reference evidence="3 4" key="1">
    <citation type="submission" date="2019-09" db="EMBL/GenBank/DDBJ databases">
        <authorList>
            <person name="Chen X.-Y."/>
        </authorList>
    </citation>
    <scope>NUCLEOTIDE SEQUENCE [LARGE SCALE GENOMIC DNA]</scope>
    <source>
        <strain evidence="3 4">NY5</strain>
    </source>
</reference>
<feature type="chain" id="PRO_5023033931" evidence="1">
    <location>
        <begin position="24"/>
        <end position="118"/>
    </location>
</feature>
<evidence type="ECO:0000313" key="3">
    <source>
        <dbReference type="EMBL" id="KAA1192569.1"/>
    </source>
</evidence>
<dbReference type="GO" id="GO:0019867">
    <property type="term" value="C:outer membrane"/>
    <property type="evidence" value="ECO:0007669"/>
    <property type="project" value="InterPro"/>
</dbReference>
<dbReference type="InterPro" id="IPR007450">
    <property type="entry name" value="BamE_dom"/>
</dbReference>
<dbReference type="AlphaFoldDB" id="A0A5B0X331"/>
<accession>A0A5B0X331</accession>
<evidence type="ECO:0000256" key="1">
    <source>
        <dbReference type="SAM" id="SignalP"/>
    </source>
</evidence>
<dbReference type="PROSITE" id="PS51257">
    <property type="entry name" value="PROKAR_LIPOPROTEIN"/>
    <property type="match status" value="1"/>
</dbReference>
<dbReference type="Pfam" id="PF04355">
    <property type="entry name" value="BamE"/>
    <property type="match status" value="1"/>
</dbReference>
<keyword evidence="4" id="KW-1185">Reference proteome</keyword>
<evidence type="ECO:0000259" key="2">
    <source>
        <dbReference type="Pfam" id="PF04355"/>
    </source>
</evidence>
<proteinExistence type="predicted"/>
<gene>
    <name evidence="3" type="primary">bamE</name>
    <name evidence="3" type="ORF">F0M18_07835</name>
</gene>
<keyword evidence="1" id="KW-0732">Signal</keyword>
<dbReference type="RefSeq" id="WP_149610852.1">
    <property type="nucleotide sequence ID" value="NZ_VTUX01000003.1"/>
</dbReference>
<name>A0A5B0X331_9GAMM</name>
<protein>
    <submittedName>
        <fullName evidence="3">Outer membrane protein assembly factor BamE</fullName>
    </submittedName>
</protein>
<evidence type="ECO:0000313" key="4">
    <source>
        <dbReference type="Proteomes" id="UP000323708"/>
    </source>
</evidence>
<comment type="caution">
    <text evidence="3">The sequence shown here is derived from an EMBL/GenBank/DDBJ whole genome shotgun (WGS) entry which is preliminary data.</text>
</comment>
<sequence>MATISRLTAALALLTLLAGCAQYDNQRGVDVSWQPAVLDTLEAGKTTRGDVLEILGPPSQIIALGDETVLYYLFERTEGNGLILVAYNRFVTRTHYDRAVFFFDDAERLTDYATYLKQ</sequence>
<feature type="domain" description="Outer membrane protein assembly factor BamE" evidence="2">
    <location>
        <begin position="36"/>
        <end position="110"/>
    </location>
</feature>
<dbReference type="EMBL" id="VTUX01000003">
    <property type="protein sequence ID" value="KAA1192569.1"/>
    <property type="molecule type" value="Genomic_DNA"/>
</dbReference>
<organism evidence="3 4">
    <name type="scientific">Pseudohalioglobus sediminis</name>
    <dbReference type="NCBI Taxonomy" id="2606449"/>
    <lineage>
        <taxon>Bacteria</taxon>
        <taxon>Pseudomonadati</taxon>
        <taxon>Pseudomonadota</taxon>
        <taxon>Gammaproteobacteria</taxon>
        <taxon>Cellvibrionales</taxon>
        <taxon>Halieaceae</taxon>
        <taxon>Pseudohalioglobus</taxon>
    </lineage>
</organism>
<feature type="signal peptide" evidence="1">
    <location>
        <begin position="1"/>
        <end position="23"/>
    </location>
</feature>